<keyword evidence="3" id="KW-1185">Reference proteome</keyword>
<name>A0A137PED8_CONC2</name>
<protein>
    <submittedName>
        <fullName evidence="2">Uncharacterized protein</fullName>
    </submittedName>
</protein>
<organism evidence="2 3">
    <name type="scientific">Conidiobolus coronatus (strain ATCC 28846 / CBS 209.66 / NRRL 28638)</name>
    <name type="common">Delacroixia coronata</name>
    <dbReference type="NCBI Taxonomy" id="796925"/>
    <lineage>
        <taxon>Eukaryota</taxon>
        <taxon>Fungi</taxon>
        <taxon>Fungi incertae sedis</taxon>
        <taxon>Zoopagomycota</taxon>
        <taxon>Entomophthoromycotina</taxon>
        <taxon>Entomophthoromycetes</taxon>
        <taxon>Entomophthorales</taxon>
        <taxon>Ancylistaceae</taxon>
        <taxon>Conidiobolus</taxon>
    </lineage>
</organism>
<feature type="region of interest" description="Disordered" evidence="1">
    <location>
        <begin position="1"/>
        <end position="93"/>
    </location>
</feature>
<gene>
    <name evidence="2" type="ORF">CONCODRAFT_77387</name>
</gene>
<dbReference type="EMBL" id="KQ964438">
    <property type="protein sequence ID" value="KXN73335.1"/>
    <property type="molecule type" value="Genomic_DNA"/>
</dbReference>
<reference evidence="2 3" key="1">
    <citation type="journal article" date="2015" name="Genome Biol. Evol.">
        <title>Phylogenomic analyses indicate that early fungi evolved digesting cell walls of algal ancestors of land plants.</title>
        <authorList>
            <person name="Chang Y."/>
            <person name="Wang S."/>
            <person name="Sekimoto S."/>
            <person name="Aerts A.L."/>
            <person name="Choi C."/>
            <person name="Clum A."/>
            <person name="LaButti K.M."/>
            <person name="Lindquist E.A."/>
            <person name="Yee Ngan C."/>
            <person name="Ohm R.A."/>
            <person name="Salamov A.A."/>
            <person name="Grigoriev I.V."/>
            <person name="Spatafora J.W."/>
            <person name="Berbee M.L."/>
        </authorList>
    </citation>
    <scope>NUCLEOTIDE SEQUENCE [LARGE SCALE GENOMIC DNA]</scope>
    <source>
        <strain evidence="2 3">NRRL 28638</strain>
    </source>
</reference>
<feature type="compositionally biased region" description="Acidic residues" evidence="1">
    <location>
        <begin position="49"/>
        <end position="91"/>
    </location>
</feature>
<accession>A0A137PED8</accession>
<dbReference type="InterPro" id="IPR018555">
    <property type="entry name" value="C630.06c-like"/>
</dbReference>
<feature type="compositionally biased region" description="Polar residues" evidence="1">
    <location>
        <begin position="1"/>
        <end position="27"/>
    </location>
</feature>
<sequence>MNNKKQNQVKISNRSDLFNDNETSGSESEFDEVGQNQLDQLMKMSLFQAEEEEEEESEVNAVEAESEQAETEAEQAEAEPEVEKEEEEEEGSQMTFRLFSNLPAKVISTKAQELSNPIQKKTIEDYTYKATEEELKRFSQVAVSFDQIIEGSLETWETKQYPKRLISINLKQVNTPITKKSKNNGKQKIDHNLSSPYLAKKLFKPEFKGKKVDRVHLRF</sequence>
<dbReference type="Pfam" id="PF09428">
    <property type="entry name" value="DUF2011"/>
    <property type="match status" value="1"/>
</dbReference>
<evidence type="ECO:0000256" key="1">
    <source>
        <dbReference type="SAM" id="MobiDB-lite"/>
    </source>
</evidence>
<dbReference type="Proteomes" id="UP000070444">
    <property type="component" value="Unassembled WGS sequence"/>
</dbReference>
<evidence type="ECO:0000313" key="3">
    <source>
        <dbReference type="Proteomes" id="UP000070444"/>
    </source>
</evidence>
<evidence type="ECO:0000313" key="2">
    <source>
        <dbReference type="EMBL" id="KXN73335.1"/>
    </source>
</evidence>
<dbReference type="AlphaFoldDB" id="A0A137PED8"/>
<proteinExistence type="predicted"/>